<organism evidence="2 3">
    <name type="scientific">Polarella glacialis</name>
    <name type="common">Dinoflagellate</name>
    <dbReference type="NCBI Taxonomy" id="89957"/>
    <lineage>
        <taxon>Eukaryota</taxon>
        <taxon>Sar</taxon>
        <taxon>Alveolata</taxon>
        <taxon>Dinophyceae</taxon>
        <taxon>Suessiales</taxon>
        <taxon>Suessiaceae</taxon>
        <taxon>Polarella</taxon>
    </lineage>
</organism>
<evidence type="ECO:0000313" key="2">
    <source>
        <dbReference type="EMBL" id="CAE8716982.1"/>
    </source>
</evidence>
<name>A0A813L149_POLGL</name>
<proteinExistence type="predicted"/>
<dbReference type="Proteomes" id="UP000626109">
    <property type="component" value="Unassembled WGS sequence"/>
</dbReference>
<comment type="caution">
    <text evidence="2">The sequence shown here is derived from an EMBL/GenBank/DDBJ whole genome shotgun (WGS) entry which is preliminary data.</text>
</comment>
<evidence type="ECO:0000256" key="1">
    <source>
        <dbReference type="SAM" id="MobiDB-lite"/>
    </source>
</evidence>
<gene>
    <name evidence="2" type="ORF">PGLA2088_LOCUS39323</name>
</gene>
<reference evidence="2" key="1">
    <citation type="submission" date="2021-02" db="EMBL/GenBank/DDBJ databases">
        <authorList>
            <person name="Dougan E. K."/>
            <person name="Rhodes N."/>
            <person name="Thang M."/>
            <person name="Chan C."/>
        </authorList>
    </citation>
    <scope>NUCLEOTIDE SEQUENCE</scope>
</reference>
<feature type="region of interest" description="Disordered" evidence="1">
    <location>
        <begin position="135"/>
        <end position="160"/>
    </location>
</feature>
<evidence type="ECO:0000313" key="3">
    <source>
        <dbReference type="Proteomes" id="UP000626109"/>
    </source>
</evidence>
<protein>
    <submittedName>
        <fullName evidence="2">Uncharacterized protein</fullName>
    </submittedName>
</protein>
<dbReference type="AlphaFoldDB" id="A0A813L149"/>
<accession>A0A813L149</accession>
<dbReference type="EMBL" id="CAJNNW010033073">
    <property type="protein sequence ID" value="CAE8716982.1"/>
    <property type="molecule type" value="Genomic_DNA"/>
</dbReference>
<sequence>MNLELKLNAVLKRSEALVKQKLIAEALEASEQLDRGDARATARALVRGLVLVTGVGEDDFVLGHVFEVMAVFELPPKGPQGSKRCNNCRDGPDLATLAVQAEWDALLPRMIEVLEKDSGESDTSMDESSVDLASMISAMSPSPEPKKRGAHSPSPSPSPVTETLLQLVLFVVVVEQQ</sequence>